<dbReference type="PANTHER" id="PTHR32309:SF13">
    <property type="entry name" value="FERRIC ENTEROBACTIN TRANSPORT PROTEIN FEPE"/>
    <property type="match status" value="1"/>
</dbReference>
<dbReference type="GO" id="GO:0004713">
    <property type="term" value="F:protein tyrosine kinase activity"/>
    <property type="evidence" value="ECO:0007669"/>
    <property type="project" value="TreeGrafter"/>
</dbReference>
<reference evidence="3 4" key="2">
    <citation type="submission" date="2014-07" db="EMBL/GenBank/DDBJ databases">
        <title>Porphyromonadaceae bacterium OUH 334697 = ATCC BAA-2682 = DSM 28341 draft genome.</title>
        <authorList>
            <person name="Sydenham T.V."/>
            <person name="Hasman H."/>
            <person name="Justesen U.S."/>
        </authorList>
    </citation>
    <scope>NUCLEOTIDE SEQUENCE [LARGE SCALE GENOMIC DNA]</scope>
    <source>
        <strain evidence="3 4">OUH 334697</strain>
    </source>
</reference>
<protein>
    <submittedName>
        <fullName evidence="2">Uncharacterized protein</fullName>
    </submittedName>
</protein>
<reference evidence="2 5" key="1">
    <citation type="submission" date="2014-07" db="EMBL/GenBank/DDBJ databases">
        <title>Porphyromonadaceae bacterium OUH 308042 = ATCC BAA-2681 = DSM 28342 draft genome.</title>
        <authorList>
            <person name="Sydenham T.V."/>
            <person name="Hasman H."/>
            <person name="Justensen U.S."/>
        </authorList>
    </citation>
    <scope>NUCLEOTIDE SEQUENCE [LARGE SCALE GENOMIC DNA]</scope>
    <source>
        <strain evidence="2 5">OUH 308042</strain>
    </source>
</reference>
<dbReference type="Proteomes" id="UP000031937">
    <property type="component" value="Unassembled WGS sequence"/>
</dbReference>
<keyword evidence="1" id="KW-1133">Transmembrane helix</keyword>
<evidence type="ECO:0000313" key="3">
    <source>
        <dbReference type="EMBL" id="KIO46885.1"/>
    </source>
</evidence>
<keyword evidence="1" id="KW-0812">Transmembrane</keyword>
<accession>A0A0C3RHJ7</accession>
<dbReference type="GO" id="GO:0005886">
    <property type="term" value="C:plasma membrane"/>
    <property type="evidence" value="ECO:0007669"/>
    <property type="project" value="TreeGrafter"/>
</dbReference>
<evidence type="ECO:0000313" key="5">
    <source>
        <dbReference type="Proteomes" id="UP000031980"/>
    </source>
</evidence>
<dbReference type="OrthoDB" id="781284at2"/>
<sequence length="726" mass="84845">MDYILYIVKFIYKLRFWLTIVPLLVAFIVFLQTANMARNYTVNSTIYTGVISGFNILSENQNQTSAAISNSIMDNLFNIIHSDHTLKEVSLRLYARSMINGNPQQDNMFIKAINYRKIHNHAPQYIRDLIVKDNPNDSINEARTLENLHRFEKADPKNYVYGIYNWNLEYYNRSSLKNIAARRDGKSDMLELSYSATDPGLTYQTLKILCDEFIKQYQDLRFGETNDVIKYFEGELARYSRLLKQAEDSLTDYSIAKRVINYDEETKQVSILNSDYDIKYWEFQLAHESTQKLIQELERRLKDQAEVFRNNSQFISTLNKISTLYTQISQKELFSNDSLASQKTAPIKKDLQKTEDEFYDLLKHYGEHKYTKEGIANEEILQQWLGQVILLEKTKAELEVMKERKKDLDNKYVYFSPIGSTLKRKERNINIIEAQYMAILNALNAARLRQKSLQMTSATLKIINPPEFPLYPEESKRKKIVAIAFAITFIFILGFFILVEFLDRTLHNSFRTKRITGGNVLGAYTRYFSLQHRKYNTIYQTLETKALSNSILTYLKPDSNNIINILSTAHADGKSFVSNQLFEYWNSLGMDVKQLSWHSDFDLDNEELLNSLLRSGIHNKPEKMTIILVEYPPLEESSITQKLLQDVSLNLLVVNSRRTWKNTDQALYVRLKELSGNIPLFFVLNHTKRDTAEEFTGLLPPYTFWRKLLYRLSQLGLTAIDERKKQ</sequence>
<dbReference type="Proteomes" id="UP000031980">
    <property type="component" value="Unassembled WGS sequence"/>
</dbReference>
<feature type="transmembrane region" description="Helical" evidence="1">
    <location>
        <begin position="480"/>
        <end position="502"/>
    </location>
</feature>
<dbReference type="EMBL" id="JPIT01000008">
    <property type="protein sequence ID" value="KIO46885.1"/>
    <property type="molecule type" value="Genomic_DNA"/>
</dbReference>
<dbReference type="PANTHER" id="PTHR32309">
    <property type="entry name" value="TYROSINE-PROTEIN KINASE"/>
    <property type="match status" value="1"/>
</dbReference>
<dbReference type="RefSeq" id="WP_041502303.1">
    <property type="nucleotide sequence ID" value="NZ_JPIT01000008.1"/>
</dbReference>
<evidence type="ECO:0000313" key="4">
    <source>
        <dbReference type="Proteomes" id="UP000031937"/>
    </source>
</evidence>
<proteinExistence type="predicted"/>
<evidence type="ECO:0000256" key="1">
    <source>
        <dbReference type="SAM" id="Phobius"/>
    </source>
</evidence>
<keyword evidence="5" id="KW-1185">Reference proteome</keyword>
<dbReference type="EMBL" id="JPIU01000025">
    <property type="protein sequence ID" value="KIO46726.1"/>
    <property type="molecule type" value="Genomic_DNA"/>
</dbReference>
<comment type="caution">
    <text evidence="2">The sequence shown here is derived from an EMBL/GenBank/DDBJ whole genome shotgun (WGS) entry which is preliminary data.</text>
</comment>
<dbReference type="InterPro" id="IPR050445">
    <property type="entry name" value="Bact_polysacc_biosynth/exp"/>
</dbReference>
<evidence type="ECO:0000313" key="2">
    <source>
        <dbReference type="EMBL" id="KIO46726.1"/>
    </source>
</evidence>
<feature type="transmembrane region" description="Helical" evidence="1">
    <location>
        <begin position="12"/>
        <end position="31"/>
    </location>
</feature>
<keyword evidence="1" id="KW-0472">Membrane</keyword>
<dbReference type="AlphaFoldDB" id="A0A0C3RHJ7"/>
<name>A0A0C3RHJ7_9PORP</name>
<gene>
    <name evidence="2" type="ORF">BA92_02375</name>
    <name evidence="3" type="ORF">IE90_02375</name>
</gene>
<organism evidence="2 5">
    <name type="scientific">Sanguibacteroides justesenii</name>
    <dbReference type="NCBI Taxonomy" id="1547597"/>
    <lineage>
        <taxon>Bacteria</taxon>
        <taxon>Pseudomonadati</taxon>
        <taxon>Bacteroidota</taxon>
        <taxon>Bacteroidia</taxon>
        <taxon>Bacteroidales</taxon>
        <taxon>Porphyromonadaceae</taxon>
        <taxon>Sanguibacteroides</taxon>
    </lineage>
</organism>